<name>A0A8B9G820_9PSIT</name>
<accession>A0A8B9G820</accession>
<keyword evidence="2" id="KW-1185">Reference proteome</keyword>
<protein>
    <submittedName>
        <fullName evidence="1">Uncharacterized protein</fullName>
    </submittedName>
</protein>
<dbReference type="Proteomes" id="UP000694522">
    <property type="component" value="Unplaced"/>
</dbReference>
<evidence type="ECO:0000313" key="2">
    <source>
        <dbReference type="Proteomes" id="UP000694522"/>
    </source>
</evidence>
<organism evidence="1 2">
    <name type="scientific">Amazona collaria</name>
    <name type="common">yellow-billed parrot</name>
    <dbReference type="NCBI Taxonomy" id="241587"/>
    <lineage>
        <taxon>Eukaryota</taxon>
        <taxon>Metazoa</taxon>
        <taxon>Chordata</taxon>
        <taxon>Craniata</taxon>
        <taxon>Vertebrata</taxon>
        <taxon>Euteleostomi</taxon>
        <taxon>Archelosauria</taxon>
        <taxon>Archosauria</taxon>
        <taxon>Dinosauria</taxon>
        <taxon>Saurischia</taxon>
        <taxon>Theropoda</taxon>
        <taxon>Coelurosauria</taxon>
        <taxon>Aves</taxon>
        <taxon>Neognathae</taxon>
        <taxon>Neoaves</taxon>
        <taxon>Telluraves</taxon>
        <taxon>Australaves</taxon>
        <taxon>Psittaciformes</taxon>
        <taxon>Psittacidae</taxon>
        <taxon>Amazona</taxon>
    </lineage>
</organism>
<reference evidence="1" key="2">
    <citation type="submission" date="2025-09" db="UniProtKB">
        <authorList>
            <consortium name="Ensembl"/>
        </authorList>
    </citation>
    <scope>IDENTIFICATION</scope>
</reference>
<proteinExistence type="predicted"/>
<dbReference type="AlphaFoldDB" id="A0A8B9G820"/>
<dbReference type="Ensembl" id="ENSACOT00000019817.1">
    <property type="protein sequence ID" value="ENSACOP00000019137.1"/>
    <property type="gene ID" value="ENSACOG00000013183.1"/>
</dbReference>
<sequence>MSSHSLLAPCCGAGSQSAVSWVGLCVQAANQTLPRSSTAYHWPMGDGGGGACLCATLPIGCGLRQAANQTLPQCGAASHWPMVDGGGVCLCPTHELPCPIGCGGGALANPGSAPRRGGRGLARLSQWRCRFEGLCLLSLLVSESPTEPFAQHCLGWLRALQHLLQV</sequence>
<reference evidence="1" key="1">
    <citation type="submission" date="2025-08" db="UniProtKB">
        <authorList>
            <consortium name="Ensembl"/>
        </authorList>
    </citation>
    <scope>IDENTIFICATION</scope>
</reference>
<evidence type="ECO:0000313" key="1">
    <source>
        <dbReference type="Ensembl" id="ENSACOP00000019137.1"/>
    </source>
</evidence>